<evidence type="ECO:0000313" key="1">
    <source>
        <dbReference type="EMBL" id="CAC5362781.1"/>
    </source>
</evidence>
<keyword evidence="2" id="KW-1185">Reference proteome</keyword>
<dbReference type="EMBL" id="CACVKT020000760">
    <property type="protein sequence ID" value="CAC5362781.1"/>
    <property type="molecule type" value="Genomic_DNA"/>
</dbReference>
<dbReference type="AlphaFoldDB" id="A0A6J8A8B9"/>
<evidence type="ECO:0000313" key="2">
    <source>
        <dbReference type="Proteomes" id="UP000507470"/>
    </source>
</evidence>
<name>A0A6J8A8B9_MYTCO</name>
<proteinExistence type="predicted"/>
<dbReference type="GO" id="GO:0004843">
    <property type="term" value="F:cysteine-type deubiquitinase activity"/>
    <property type="evidence" value="ECO:0007669"/>
    <property type="project" value="UniProtKB-EC"/>
</dbReference>
<dbReference type="EC" id="3.4.19.12" evidence="1"/>
<sequence length="171" mass="19042">MTEHVRCQDNCEFLCELRGKILNIHSEETGNRLGNWSFDKEGITSILNIAGSISNQTCFLRAGAHNTYQCFVFDFKSIEGPIKFRFCSKDFGDENFDLCKVCRVAFSLTFPYLAIGTLPCSLPSSCNGGDTCNVTDSIPNGCPPVTTTSTTTTEATYTKQGKRCDRKKHRH</sequence>
<organism evidence="1 2">
    <name type="scientific">Mytilus coruscus</name>
    <name type="common">Sea mussel</name>
    <dbReference type="NCBI Taxonomy" id="42192"/>
    <lineage>
        <taxon>Eukaryota</taxon>
        <taxon>Metazoa</taxon>
        <taxon>Spiralia</taxon>
        <taxon>Lophotrochozoa</taxon>
        <taxon>Mollusca</taxon>
        <taxon>Bivalvia</taxon>
        <taxon>Autobranchia</taxon>
        <taxon>Pteriomorphia</taxon>
        <taxon>Mytilida</taxon>
        <taxon>Mytiloidea</taxon>
        <taxon>Mytilidae</taxon>
        <taxon>Mytilinae</taxon>
        <taxon>Mytilus</taxon>
    </lineage>
</organism>
<reference evidence="1 2" key="1">
    <citation type="submission" date="2020-06" db="EMBL/GenBank/DDBJ databases">
        <authorList>
            <person name="Li R."/>
            <person name="Bekaert M."/>
        </authorList>
    </citation>
    <scope>NUCLEOTIDE SEQUENCE [LARGE SCALE GENOMIC DNA]</scope>
    <source>
        <strain evidence="2">wild</strain>
    </source>
</reference>
<protein>
    <submittedName>
        <fullName evidence="1">USP44_49</fullName>
        <ecNumber evidence="1">3.4.19.12</ecNumber>
    </submittedName>
</protein>
<accession>A0A6J8A8B9</accession>
<keyword evidence="1" id="KW-0378">Hydrolase</keyword>
<dbReference type="Proteomes" id="UP000507470">
    <property type="component" value="Unassembled WGS sequence"/>
</dbReference>
<gene>
    <name evidence="1" type="ORF">MCOR_4432</name>
</gene>